<dbReference type="Pfam" id="PF00497">
    <property type="entry name" value="SBP_bac_3"/>
    <property type="match status" value="1"/>
</dbReference>
<dbReference type="PROSITE" id="PS51257">
    <property type="entry name" value="PROKAR_LIPOPROTEIN"/>
    <property type="match status" value="1"/>
</dbReference>
<keyword evidence="3 5" id="KW-0732">Signal</keyword>
<evidence type="ECO:0000256" key="2">
    <source>
        <dbReference type="ARBA" id="ARBA00010333"/>
    </source>
</evidence>
<evidence type="ECO:0000256" key="3">
    <source>
        <dbReference type="ARBA" id="ARBA00022729"/>
    </source>
</evidence>
<dbReference type="RefSeq" id="WP_318798297.1">
    <property type="nucleotide sequence ID" value="NZ_JARUJP010000013.1"/>
</dbReference>
<dbReference type="SMART" id="SM00079">
    <property type="entry name" value="PBPe"/>
    <property type="match status" value="1"/>
</dbReference>
<dbReference type="InterPro" id="IPR018313">
    <property type="entry name" value="SBP_3_CS"/>
</dbReference>
<dbReference type="InterPro" id="IPR001638">
    <property type="entry name" value="Solute-binding_3/MltF_N"/>
</dbReference>
<dbReference type="EMBL" id="JARUJP010000013">
    <property type="protein sequence ID" value="MDW8801893.1"/>
    <property type="molecule type" value="Genomic_DNA"/>
</dbReference>
<feature type="domain" description="Solute-binding protein family 3/N-terminal" evidence="6">
    <location>
        <begin position="46"/>
        <end position="269"/>
    </location>
</feature>
<evidence type="ECO:0000259" key="6">
    <source>
        <dbReference type="SMART" id="SM00062"/>
    </source>
</evidence>
<evidence type="ECO:0000313" key="8">
    <source>
        <dbReference type="EMBL" id="MDW8801893.1"/>
    </source>
</evidence>
<dbReference type="PANTHER" id="PTHR35936">
    <property type="entry name" value="MEMBRANE-BOUND LYTIC MUREIN TRANSGLYCOSYLASE F"/>
    <property type="match status" value="1"/>
</dbReference>
<evidence type="ECO:0000256" key="5">
    <source>
        <dbReference type="SAM" id="SignalP"/>
    </source>
</evidence>
<dbReference type="Proteomes" id="UP001281656">
    <property type="component" value="Unassembled WGS sequence"/>
</dbReference>
<proteinExistence type="inferred from homology"/>
<evidence type="ECO:0000259" key="7">
    <source>
        <dbReference type="SMART" id="SM00079"/>
    </source>
</evidence>
<feature type="signal peptide" evidence="5">
    <location>
        <begin position="1"/>
        <end position="28"/>
    </location>
</feature>
<reference evidence="8 9" key="1">
    <citation type="submission" date="2023-04" db="EMBL/GenBank/DDBJ databases">
        <title>Clostridium tannerae sp. nov., isolated from the fecal material of an alpaca.</title>
        <authorList>
            <person name="Miller S."/>
            <person name="Hendry M."/>
            <person name="King J."/>
            <person name="Sankaranarayanan K."/>
            <person name="Lawson P.A."/>
        </authorList>
    </citation>
    <scope>NUCLEOTIDE SEQUENCE [LARGE SCALE GENOMIC DNA]</scope>
    <source>
        <strain evidence="8 9">A1-XYC3</strain>
    </source>
</reference>
<protein>
    <submittedName>
        <fullName evidence="8">Amino acid ABC transporter substrate-binding protein</fullName>
    </submittedName>
</protein>
<dbReference type="InterPro" id="IPR001320">
    <property type="entry name" value="Iontro_rcpt_C"/>
</dbReference>
<name>A0ABU4JVE0_9CLOT</name>
<dbReference type="CDD" id="cd00996">
    <property type="entry name" value="PBP2_AatB_like"/>
    <property type="match status" value="1"/>
</dbReference>
<feature type="chain" id="PRO_5045843827" evidence="5">
    <location>
        <begin position="29"/>
        <end position="273"/>
    </location>
</feature>
<gene>
    <name evidence="8" type="ORF">P8V03_12120</name>
</gene>
<dbReference type="SUPFAM" id="SSF53850">
    <property type="entry name" value="Periplasmic binding protein-like II"/>
    <property type="match status" value="1"/>
</dbReference>
<organism evidence="8 9">
    <name type="scientific">Clostridium tanneri</name>
    <dbReference type="NCBI Taxonomy" id="3037988"/>
    <lineage>
        <taxon>Bacteria</taxon>
        <taxon>Bacillati</taxon>
        <taxon>Bacillota</taxon>
        <taxon>Clostridia</taxon>
        <taxon>Eubacteriales</taxon>
        <taxon>Clostridiaceae</taxon>
        <taxon>Clostridium</taxon>
    </lineage>
</organism>
<evidence type="ECO:0000256" key="1">
    <source>
        <dbReference type="ARBA" id="ARBA00004196"/>
    </source>
</evidence>
<evidence type="ECO:0000256" key="4">
    <source>
        <dbReference type="RuleBase" id="RU003744"/>
    </source>
</evidence>
<accession>A0ABU4JVE0</accession>
<keyword evidence="9" id="KW-1185">Reference proteome</keyword>
<dbReference type="PANTHER" id="PTHR35936:SF34">
    <property type="entry name" value="ABC TRANSPORTER EXTRACELLULAR-BINDING PROTEIN YCKB-RELATED"/>
    <property type="match status" value="1"/>
</dbReference>
<dbReference type="PROSITE" id="PS01039">
    <property type="entry name" value="SBP_BACTERIAL_3"/>
    <property type="match status" value="1"/>
</dbReference>
<comment type="similarity">
    <text evidence="2 4">Belongs to the bacterial solute-binding protein 3 family.</text>
</comment>
<sequence>MKKKLSILTIAVLSIGLILSGCGNSKQANGSQAQDNSLKEIKEKGEFVVGLDDSFPPMGFKDDKGEIVGFDIDLAKEVAKRMGVKAVFKPVQWDGVLLSLNNKDIDVIWNGLTITDKRKEQIAFSNVYLQNKQIIVVKSDSTIKGKKDLSGKIVGIQLGSSSETALTADKETSSALKDTRKYSNNTEALMDLNQGRVDAVIVDEVVGRYYISKKPGLYKVLDEDFGKEDYGVGIRKSDNSFKEELDKTLDAMKADGTADKISQKWFGKDIITK</sequence>
<comment type="caution">
    <text evidence="8">The sequence shown here is derived from an EMBL/GenBank/DDBJ whole genome shotgun (WGS) entry which is preliminary data.</text>
</comment>
<comment type="subcellular location">
    <subcellularLocation>
        <location evidence="1">Cell envelope</location>
    </subcellularLocation>
</comment>
<evidence type="ECO:0000313" key="9">
    <source>
        <dbReference type="Proteomes" id="UP001281656"/>
    </source>
</evidence>
<dbReference type="SMART" id="SM00062">
    <property type="entry name" value="PBPb"/>
    <property type="match status" value="1"/>
</dbReference>
<dbReference type="Gene3D" id="3.40.190.10">
    <property type="entry name" value="Periplasmic binding protein-like II"/>
    <property type="match status" value="2"/>
</dbReference>
<feature type="domain" description="Ionotropic glutamate receptor C-terminal" evidence="7">
    <location>
        <begin position="46"/>
        <end position="268"/>
    </location>
</feature>